<gene>
    <name evidence="3" type="ORF">GL286_01995</name>
</gene>
<dbReference type="SUPFAM" id="SSF53807">
    <property type="entry name" value="Helical backbone' metal receptor"/>
    <property type="match status" value="1"/>
</dbReference>
<reference evidence="3 4" key="1">
    <citation type="submission" date="2019-11" db="EMBL/GenBank/DDBJ databases">
        <authorList>
            <person name="Dong K."/>
        </authorList>
    </citation>
    <scope>NUCLEOTIDE SEQUENCE [LARGE SCALE GENOMIC DNA]</scope>
    <source>
        <strain evidence="3 4">NBRC 111993</strain>
    </source>
</reference>
<keyword evidence="4" id="KW-1185">Reference proteome</keyword>
<comment type="caution">
    <text evidence="3">The sequence shown here is derived from an EMBL/GenBank/DDBJ whole genome shotgun (WGS) entry which is preliminary data.</text>
</comment>
<evidence type="ECO:0000313" key="4">
    <source>
        <dbReference type="Proteomes" id="UP000478183"/>
    </source>
</evidence>
<dbReference type="PANTHER" id="PTHR30535">
    <property type="entry name" value="VITAMIN B12-BINDING PROTEIN"/>
    <property type="match status" value="1"/>
</dbReference>
<name>A0A6L6J4L5_9RHOB</name>
<protein>
    <submittedName>
        <fullName evidence="3">ABC transporter substrate-binding protein</fullName>
    </submittedName>
</protein>
<feature type="signal peptide" evidence="1">
    <location>
        <begin position="1"/>
        <end position="22"/>
    </location>
</feature>
<feature type="domain" description="Fe/B12 periplasmic-binding" evidence="2">
    <location>
        <begin position="29"/>
        <end position="280"/>
    </location>
</feature>
<dbReference type="PROSITE" id="PS50983">
    <property type="entry name" value="FE_B12_PBP"/>
    <property type="match status" value="1"/>
</dbReference>
<accession>A0A6L6J4L5</accession>
<evidence type="ECO:0000259" key="2">
    <source>
        <dbReference type="PROSITE" id="PS50983"/>
    </source>
</evidence>
<sequence>MVMAWCQTVCLAGGLALGASVAAAEAPRRVVSINLCTDQLALELAAPGQLISVSYLAHDPASSVMQTKAAAIPANRASAEEVFLLKPDLVLAGAFTPPDTLRMLSRLGVRIEVFPPETNLHDIRDNVLQMGQVLGREAMADQVVADFDAGLSALESNEHPLPSAIIYGANGYVAGHDSLAGAILRAAGYRNLAAEFGITVGGTVPLERLVLAQPDLIVLAEKNRGHARSEETLDHPALYALIARQPHASVEDRNWICGTPHVLDAIRELRAVRMAGKLAQ</sequence>
<organism evidence="3 4">
    <name type="scientific">Paracoccus aestuariivivens</name>
    <dbReference type="NCBI Taxonomy" id="1820333"/>
    <lineage>
        <taxon>Bacteria</taxon>
        <taxon>Pseudomonadati</taxon>
        <taxon>Pseudomonadota</taxon>
        <taxon>Alphaproteobacteria</taxon>
        <taxon>Rhodobacterales</taxon>
        <taxon>Paracoccaceae</taxon>
        <taxon>Paracoccus</taxon>
    </lineage>
</organism>
<evidence type="ECO:0000256" key="1">
    <source>
        <dbReference type="SAM" id="SignalP"/>
    </source>
</evidence>
<evidence type="ECO:0000313" key="3">
    <source>
        <dbReference type="EMBL" id="MTH76496.1"/>
    </source>
</evidence>
<dbReference type="InterPro" id="IPR002491">
    <property type="entry name" value="ABC_transptr_periplasmic_BD"/>
</dbReference>
<dbReference type="PANTHER" id="PTHR30535:SF34">
    <property type="entry name" value="MOLYBDATE-BINDING PROTEIN MOLA"/>
    <property type="match status" value="1"/>
</dbReference>
<dbReference type="RefSeq" id="WP_155093871.1">
    <property type="nucleotide sequence ID" value="NZ_WMIE01000001.1"/>
</dbReference>
<feature type="chain" id="PRO_5026699822" evidence="1">
    <location>
        <begin position="23"/>
        <end position="280"/>
    </location>
</feature>
<dbReference type="AlphaFoldDB" id="A0A6L6J4L5"/>
<dbReference type="EMBL" id="WMIE01000001">
    <property type="protein sequence ID" value="MTH76496.1"/>
    <property type="molecule type" value="Genomic_DNA"/>
</dbReference>
<proteinExistence type="predicted"/>
<dbReference type="OrthoDB" id="1632039at2"/>
<keyword evidence="1" id="KW-0732">Signal</keyword>
<dbReference type="Proteomes" id="UP000478183">
    <property type="component" value="Unassembled WGS sequence"/>
</dbReference>
<dbReference type="Pfam" id="PF01497">
    <property type="entry name" value="Peripla_BP_2"/>
    <property type="match status" value="1"/>
</dbReference>
<dbReference type="Gene3D" id="3.40.50.1980">
    <property type="entry name" value="Nitrogenase molybdenum iron protein domain"/>
    <property type="match status" value="2"/>
</dbReference>
<dbReference type="InterPro" id="IPR050902">
    <property type="entry name" value="ABC_Transporter_SBP"/>
</dbReference>